<dbReference type="EMBL" id="JAOTJC010000013">
    <property type="protein sequence ID" value="MCU7555854.1"/>
    <property type="molecule type" value="Genomic_DNA"/>
</dbReference>
<accession>A0ABT2VVI4</accession>
<dbReference type="PANTHER" id="PTHR43047">
    <property type="entry name" value="TWO-COMPONENT HISTIDINE PROTEIN KINASE"/>
    <property type="match status" value="1"/>
</dbReference>
<dbReference type="SUPFAM" id="SSF47384">
    <property type="entry name" value="Homodimeric domain of signal transducing histidine kinase"/>
    <property type="match status" value="1"/>
</dbReference>
<dbReference type="SMART" id="SM00448">
    <property type="entry name" value="REC"/>
    <property type="match status" value="3"/>
</dbReference>
<dbReference type="InterPro" id="IPR003661">
    <property type="entry name" value="HisK_dim/P_dom"/>
</dbReference>
<feature type="domain" description="Histidine kinase" evidence="7">
    <location>
        <begin position="152"/>
        <end position="375"/>
    </location>
</feature>
<keyword evidence="3 6" id="KW-0597">Phosphoprotein</keyword>
<dbReference type="Proteomes" id="UP001209257">
    <property type="component" value="Unassembled WGS sequence"/>
</dbReference>
<dbReference type="InterPro" id="IPR011006">
    <property type="entry name" value="CheY-like_superfamily"/>
</dbReference>
<dbReference type="SMART" id="SM00388">
    <property type="entry name" value="HisKA"/>
    <property type="match status" value="1"/>
</dbReference>
<dbReference type="RefSeq" id="WP_262995934.1">
    <property type="nucleotide sequence ID" value="NZ_JAOTJC010000013.1"/>
</dbReference>
<dbReference type="PROSITE" id="PS50109">
    <property type="entry name" value="HIS_KIN"/>
    <property type="match status" value="1"/>
</dbReference>
<dbReference type="InterPro" id="IPR036097">
    <property type="entry name" value="HisK_dim/P_sf"/>
</dbReference>
<comment type="catalytic activity">
    <reaction evidence="1">
        <text>ATP + protein L-histidine = ADP + protein N-phospho-L-histidine.</text>
        <dbReference type="EC" id="2.7.13.3"/>
    </reaction>
</comment>
<keyword evidence="5" id="KW-0418">Kinase</keyword>
<dbReference type="InterPro" id="IPR005467">
    <property type="entry name" value="His_kinase_dom"/>
</dbReference>
<reference evidence="10" key="1">
    <citation type="submission" date="2023-07" db="EMBL/GenBank/DDBJ databases">
        <title>Study on multiphase classification of strain Alteromonas salexigens isolated from the Yellow Sea.</title>
        <authorList>
            <person name="Sun L."/>
        </authorList>
    </citation>
    <scope>NUCLEOTIDE SEQUENCE [LARGE SCALE GENOMIC DNA]</scope>
    <source>
        <strain evidence="10">ASW11-19</strain>
    </source>
</reference>
<evidence type="ECO:0000256" key="1">
    <source>
        <dbReference type="ARBA" id="ARBA00000085"/>
    </source>
</evidence>
<dbReference type="Gene3D" id="3.40.50.2300">
    <property type="match status" value="3"/>
</dbReference>
<dbReference type="Gene3D" id="3.30.565.10">
    <property type="entry name" value="Histidine kinase-like ATPase, C-terminal domain"/>
    <property type="match status" value="1"/>
</dbReference>
<feature type="modified residue" description="4-aspartylphosphate" evidence="6">
    <location>
        <position position="58"/>
    </location>
</feature>
<keyword evidence="4" id="KW-0808">Transferase</keyword>
<evidence type="ECO:0000259" key="7">
    <source>
        <dbReference type="PROSITE" id="PS50109"/>
    </source>
</evidence>
<dbReference type="CDD" id="cd00082">
    <property type="entry name" value="HisKA"/>
    <property type="match status" value="1"/>
</dbReference>
<dbReference type="CDD" id="cd17546">
    <property type="entry name" value="REC_hyHK_CKI1_RcsC-like"/>
    <property type="match status" value="1"/>
</dbReference>
<dbReference type="CDD" id="cd16922">
    <property type="entry name" value="HATPase_EvgS-ArcB-TorS-like"/>
    <property type="match status" value="1"/>
</dbReference>
<evidence type="ECO:0000256" key="4">
    <source>
        <dbReference type="ARBA" id="ARBA00022679"/>
    </source>
</evidence>
<evidence type="ECO:0000256" key="3">
    <source>
        <dbReference type="ARBA" id="ARBA00022553"/>
    </source>
</evidence>
<comment type="caution">
    <text evidence="9">The sequence shown here is derived from an EMBL/GenBank/DDBJ whole genome shotgun (WGS) entry which is preliminary data.</text>
</comment>
<sequence length="663" mass="74106">MTDVIRILLVEDDEDDYYLTADYLSQCEEPRFKITWVTNSADALSVLKRQSFDLCLLDYILGAENAIDVLEVLKSNQITLPVVILTGQSDSKVDEMVMRAGAADYLTKSEIETPRFMRTMRYAMVRREIENERIERHKVEQKNKAKDKFLAHLGHELRTPLTSILGYTELLLDEKQNMEMEQELSIIHSNGKHLLSLLNDMLDMSKIMANKLELTPKEVNLTGFLTDLHALMGLAAKDKGLKLDLIAQSEIPEHITTDPTRLRQVLINLLSNAIKFTDSGTIRVYVETIKPLRESEPEMLLFKVEDSGIGMPKNKLASIFQPFEQIEDVMRANHGGAGLGLAISRELVHKMGGEIHVDSVFGKGSVFSFTINPGDISGEPREELKLDRTCTRENDKLTLHVSGRVLIVDDLREIRRLTGHLVSQCHATVAYAENGVKALEAVLEAEKDQRPFHLVLMDIHMPVMNGIDALKAIRRHNCNVAVVAVTAASRKGLKQSLLDEGFDGVIGKPIDRFELTGVLDRYLIRTAGPAPSNDHEKERAHNHEISTKKSQKVLIIEDDQDAAELIQLLIVHEGHDVIIANTGTDALNTLKRNVFDIILMDLTLPDYHGYDLANDINALQSGAKLVVVSGNEPEPERMEELGISGALLKPVSKDDLTNLFADS</sequence>
<dbReference type="InterPro" id="IPR004358">
    <property type="entry name" value="Sig_transdc_His_kin-like_C"/>
</dbReference>
<evidence type="ECO:0000256" key="2">
    <source>
        <dbReference type="ARBA" id="ARBA00012438"/>
    </source>
</evidence>
<dbReference type="Pfam" id="PF02518">
    <property type="entry name" value="HATPase_c"/>
    <property type="match status" value="1"/>
</dbReference>
<name>A0ABT2VVI4_9ALTE</name>
<dbReference type="InterPro" id="IPR036890">
    <property type="entry name" value="HATPase_C_sf"/>
</dbReference>
<evidence type="ECO:0000259" key="8">
    <source>
        <dbReference type="PROSITE" id="PS50110"/>
    </source>
</evidence>
<dbReference type="SUPFAM" id="SSF52172">
    <property type="entry name" value="CheY-like"/>
    <property type="match status" value="3"/>
</dbReference>
<dbReference type="PROSITE" id="PS50110">
    <property type="entry name" value="RESPONSE_REGULATORY"/>
    <property type="match status" value="3"/>
</dbReference>
<feature type="domain" description="Response regulatory" evidence="8">
    <location>
        <begin position="6"/>
        <end position="123"/>
    </location>
</feature>
<dbReference type="SUPFAM" id="SSF55874">
    <property type="entry name" value="ATPase domain of HSP90 chaperone/DNA topoisomerase II/histidine kinase"/>
    <property type="match status" value="1"/>
</dbReference>
<organism evidence="9 10">
    <name type="scientific">Alteromonas salexigens</name>
    <dbReference type="NCBI Taxonomy" id="2982530"/>
    <lineage>
        <taxon>Bacteria</taxon>
        <taxon>Pseudomonadati</taxon>
        <taxon>Pseudomonadota</taxon>
        <taxon>Gammaproteobacteria</taxon>
        <taxon>Alteromonadales</taxon>
        <taxon>Alteromonadaceae</taxon>
        <taxon>Alteromonas/Salinimonas group</taxon>
        <taxon>Alteromonas</taxon>
    </lineage>
</organism>
<gene>
    <name evidence="9" type="ORF">OCL06_14785</name>
</gene>
<dbReference type="Gene3D" id="1.10.287.130">
    <property type="match status" value="1"/>
</dbReference>
<dbReference type="Pfam" id="PF00512">
    <property type="entry name" value="HisKA"/>
    <property type="match status" value="1"/>
</dbReference>
<dbReference type="SMART" id="SM00387">
    <property type="entry name" value="HATPase_c"/>
    <property type="match status" value="1"/>
</dbReference>
<evidence type="ECO:0000256" key="6">
    <source>
        <dbReference type="PROSITE-ProRule" id="PRU00169"/>
    </source>
</evidence>
<evidence type="ECO:0000256" key="5">
    <source>
        <dbReference type="ARBA" id="ARBA00022777"/>
    </source>
</evidence>
<protein>
    <recommendedName>
        <fullName evidence="2">histidine kinase</fullName>
        <ecNumber evidence="2">2.7.13.3</ecNumber>
    </recommendedName>
</protein>
<keyword evidence="10" id="KW-1185">Reference proteome</keyword>
<dbReference type="InterPro" id="IPR003594">
    <property type="entry name" value="HATPase_dom"/>
</dbReference>
<dbReference type="PANTHER" id="PTHR43047:SF72">
    <property type="entry name" value="OSMOSENSING HISTIDINE PROTEIN KINASE SLN1"/>
    <property type="match status" value="1"/>
</dbReference>
<dbReference type="EC" id="2.7.13.3" evidence="2"/>
<dbReference type="InterPro" id="IPR001789">
    <property type="entry name" value="Sig_transdc_resp-reg_receiver"/>
</dbReference>
<evidence type="ECO:0000313" key="9">
    <source>
        <dbReference type="EMBL" id="MCU7555854.1"/>
    </source>
</evidence>
<dbReference type="PRINTS" id="PR00344">
    <property type="entry name" value="BCTRLSENSOR"/>
</dbReference>
<evidence type="ECO:0000313" key="10">
    <source>
        <dbReference type="Proteomes" id="UP001209257"/>
    </source>
</evidence>
<dbReference type="CDD" id="cd00156">
    <property type="entry name" value="REC"/>
    <property type="match status" value="1"/>
</dbReference>
<dbReference type="Pfam" id="PF00072">
    <property type="entry name" value="Response_reg"/>
    <property type="match status" value="3"/>
</dbReference>
<proteinExistence type="predicted"/>
<feature type="modified residue" description="4-aspartylphosphate" evidence="6">
    <location>
        <position position="458"/>
    </location>
</feature>
<feature type="modified residue" description="4-aspartylphosphate" evidence="6">
    <location>
        <position position="601"/>
    </location>
</feature>
<feature type="domain" description="Response regulatory" evidence="8">
    <location>
        <begin position="552"/>
        <end position="663"/>
    </location>
</feature>
<feature type="domain" description="Response regulatory" evidence="8">
    <location>
        <begin position="404"/>
        <end position="523"/>
    </location>
</feature>